<protein>
    <recommendedName>
        <fullName evidence="7">PHD-type domain-containing protein</fullName>
    </recommendedName>
</protein>
<feature type="region of interest" description="Disordered" evidence="4">
    <location>
        <begin position="173"/>
        <end position="203"/>
    </location>
</feature>
<dbReference type="EMBL" id="KB822697">
    <property type="protein sequence ID" value="ETI29217.1"/>
    <property type="molecule type" value="Genomic_DNA"/>
</dbReference>
<dbReference type="InterPro" id="IPR011011">
    <property type="entry name" value="Znf_FYVE_PHD"/>
</dbReference>
<dbReference type="SUPFAM" id="SSF57903">
    <property type="entry name" value="FYVE/PHD zinc finger"/>
    <property type="match status" value="1"/>
</dbReference>
<accession>V9DTA4</accession>
<evidence type="ECO:0000256" key="4">
    <source>
        <dbReference type="SAM" id="MobiDB-lite"/>
    </source>
</evidence>
<keyword evidence="2" id="KW-0863">Zinc-finger</keyword>
<dbReference type="PROSITE" id="PS01359">
    <property type="entry name" value="ZF_PHD_1"/>
    <property type="match status" value="1"/>
</dbReference>
<feature type="non-terminal residue" evidence="5">
    <location>
        <position position="1"/>
    </location>
</feature>
<feature type="region of interest" description="Disordered" evidence="4">
    <location>
        <begin position="1"/>
        <end position="116"/>
    </location>
</feature>
<keyword evidence="1" id="KW-0479">Metal-binding</keyword>
<dbReference type="GO" id="GO:0005634">
    <property type="term" value="C:nucleus"/>
    <property type="evidence" value="ECO:0007669"/>
    <property type="project" value="TreeGrafter"/>
</dbReference>
<dbReference type="PANTHER" id="PTHR12360">
    <property type="entry name" value="NUCLEAR TRANSCRIPTION FACTOR, X-BOX BINDING 1 NFX1"/>
    <property type="match status" value="1"/>
</dbReference>
<proteinExistence type="predicted"/>
<name>V9DTA4_9EURO</name>
<organism evidence="5 6">
    <name type="scientific">Cladophialophora carrionii CBS 160.54</name>
    <dbReference type="NCBI Taxonomy" id="1279043"/>
    <lineage>
        <taxon>Eukaryota</taxon>
        <taxon>Fungi</taxon>
        <taxon>Dikarya</taxon>
        <taxon>Ascomycota</taxon>
        <taxon>Pezizomycotina</taxon>
        <taxon>Eurotiomycetes</taxon>
        <taxon>Chaetothyriomycetidae</taxon>
        <taxon>Chaetothyriales</taxon>
        <taxon>Herpotrichiellaceae</taxon>
        <taxon>Cladophialophora</taxon>
    </lineage>
</organism>
<dbReference type="Gene3D" id="3.30.40.10">
    <property type="entry name" value="Zinc/RING finger domain, C3HC4 (zinc finger)"/>
    <property type="match status" value="1"/>
</dbReference>
<evidence type="ECO:0000256" key="2">
    <source>
        <dbReference type="ARBA" id="ARBA00022771"/>
    </source>
</evidence>
<gene>
    <name evidence="5" type="ORF">G647_01670</name>
</gene>
<evidence type="ECO:0008006" key="7">
    <source>
        <dbReference type="Google" id="ProtNLM"/>
    </source>
</evidence>
<feature type="compositionally biased region" description="Low complexity" evidence="4">
    <location>
        <begin position="66"/>
        <end position="81"/>
    </location>
</feature>
<dbReference type="InterPro" id="IPR019786">
    <property type="entry name" value="Zinc_finger_PHD-type_CS"/>
</dbReference>
<dbReference type="HOGENOM" id="CLU_138294_0_0_1"/>
<dbReference type="GO" id="GO:0000122">
    <property type="term" value="P:negative regulation of transcription by RNA polymerase II"/>
    <property type="evidence" value="ECO:0007669"/>
    <property type="project" value="TreeGrafter"/>
</dbReference>
<dbReference type="RefSeq" id="XP_008723291.1">
    <property type="nucleotide sequence ID" value="XM_008725069.1"/>
</dbReference>
<dbReference type="InterPro" id="IPR013083">
    <property type="entry name" value="Znf_RING/FYVE/PHD"/>
</dbReference>
<evidence type="ECO:0000313" key="5">
    <source>
        <dbReference type="EMBL" id="ETI29217.1"/>
    </source>
</evidence>
<dbReference type="Proteomes" id="UP000030678">
    <property type="component" value="Unassembled WGS sequence"/>
</dbReference>
<dbReference type="GO" id="GO:0008270">
    <property type="term" value="F:zinc ion binding"/>
    <property type="evidence" value="ECO:0007669"/>
    <property type="project" value="UniProtKB-KW"/>
</dbReference>
<dbReference type="AlphaFoldDB" id="V9DTA4"/>
<dbReference type="VEuPathDB" id="FungiDB:G647_01670"/>
<reference evidence="5 6" key="1">
    <citation type="submission" date="2013-03" db="EMBL/GenBank/DDBJ databases">
        <title>The Genome Sequence of Cladophialophora carrionii CBS 160.54.</title>
        <authorList>
            <consortium name="The Broad Institute Genomics Platform"/>
            <person name="Cuomo C."/>
            <person name="de Hoog S."/>
            <person name="Gorbushina A."/>
            <person name="Walker B."/>
            <person name="Young S.K."/>
            <person name="Zeng Q."/>
            <person name="Gargeya S."/>
            <person name="Fitzgerald M."/>
            <person name="Haas B."/>
            <person name="Abouelleil A."/>
            <person name="Allen A.W."/>
            <person name="Alvarado L."/>
            <person name="Arachchi H.M."/>
            <person name="Berlin A.M."/>
            <person name="Chapman S.B."/>
            <person name="Gainer-Dewar J."/>
            <person name="Goldberg J."/>
            <person name="Griggs A."/>
            <person name="Gujja S."/>
            <person name="Hansen M."/>
            <person name="Howarth C."/>
            <person name="Imamovic A."/>
            <person name="Ireland A."/>
            <person name="Larimer J."/>
            <person name="McCowan C."/>
            <person name="Murphy C."/>
            <person name="Pearson M."/>
            <person name="Poon T.W."/>
            <person name="Priest M."/>
            <person name="Roberts A."/>
            <person name="Saif S."/>
            <person name="Shea T."/>
            <person name="Sisk P."/>
            <person name="Sykes S."/>
            <person name="Wortman J."/>
            <person name="Nusbaum C."/>
            <person name="Birren B."/>
        </authorList>
    </citation>
    <scope>NUCLEOTIDE SEQUENCE [LARGE SCALE GENOMIC DNA]</scope>
    <source>
        <strain evidence="5 6">CBS 160.54</strain>
    </source>
</reference>
<feature type="non-terminal residue" evidence="5">
    <location>
        <position position="203"/>
    </location>
</feature>
<dbReference type="PANTHER" id="PTHR12360:SF12">
    <property type="entry name" value="TRANSCRIPTIONAL REPRESSOR NF-X1"/>
    <property type="match status" value="1"/>
</dbReference>
<dbReference type="CDD" id="cd16492">
    <property type="entry name" value="RING-CH-C4HC3_NFX1-like"/>
    <property type="match status" value="1"/>
</dbReference>
<dbReference type="GeneID" id="19980163"/>
<dbReference type="InterPro" id="IPR034078">
    <property type="entry name" value="NFX1_fam"/>
</dbReference>
<dbReference type="GO" id="GO:0000977">
    <property type="term" value="F:RNA polymerase II transcription regulatory region sequence-specific DNA binding"/>
    <property type="evidence" value="ECO:0007669"/>
    <property type="project" value="TreeGrafter"/>
</dbReference>
<dbReference type="GO" id="GO:0000981">
    <property type="term" value="F:DNA-binding transcription factor activity, RNA polymerase II-specific"/>
    <property type="evidence" value="ECO:0007669"/>
    <property type="project" value="TreeGrafter"/>
</dbReference>
<dbReference type="OrthoDB" id="6512771at2759"/>
<evidence type="ECO:0000313" key="6">
    <source>
        <dbReference type="Proteomes" id="UP000030678"/>
    </source>
</evidence>
<evidence type="ECO:0000256" key="1">
    <source>
        <dbReference type="ARBA" id="ARBA00022723"/>
    </source>
</evidence>
<feature type="compositionally biased region" description="Low complexity" evidence="4">
    <location>
        <begin position="97"/>
        <end position="109"/>
    </location>
</feature>
<feature type="compositionally biased region" description="Polar residues" evidence="4">
    <location>
        <begin position="1"/>
        <end position="10"/>
    </location>
</feature>
<sequence>APAPTISNTNRGQRHRRQGGPRRPPPSQTGNLGPVRNVGARAFGGRLTRLHAEAPPFVPASIAPISQSNSQSLSESQAQPANPSPQPPRHNKKTTPRPRGQTQPQGRRGSLARSTAPDIATRIHEDILHNVYECAICTNEVGRASKVWSCRTCWTVFHIGCIKRWSKNEGSAVQRSAGQSDEEMPVGKQWRCPGCNLPKDTHP</sequence>
<evidence type="ECO:0000256" key="3">
    <source>
        <dbReference type="ARBA" id="ARBA00022833"/>
    </source>
</evidence>
<keyword evidence="3" id="KW-0862">Zinc</keyword>